<protein>
    <submittedName>
        <fullName evidence="1">Uncharacterized protein</fullName>
    </submittedName>
</protein>
<dbReference type="AlphaFoldDB" id="A0AAD4TFE7"/>
<dbReference type="EMBL" id="JAJJMB010001902">
    <property type="protein sequence ID" value="KAI3954699.1"/>
    <property type="molecule type" value="Genomic_DNA"/>
</dbReference>
<dbReference type="Proteomes" id="UP001202328">
    <property type="component" value="Unassembled WGS sequence"/>
</dbReference>
<keyword evidence="2" id="KW-1185">Reference proteome</keyword>
<evidence type="ECO:0000313" key="1">
    <source>
        <dbReference type="EMBL" id="KAI3954699.1"/>
    </source>
</evidence>
<evidence type="ECO:0000313" key="2">
    <source>
        <dbReference type="Proteomes" id="UP001202328"/>
    </source>
</evidence>
<organism evidence="1 2">
    <name type="scientific">Papaver atlanticum</name>
    <dbReference type="NCBI Taxonomy" id="357466"/>
    <lineage>
        <taxon>Eukaryota</taxon>
        <taxon>Viridiplantae</taxon>
        <taxon>Streptophyta</taxon>
        <taxon>Embryophyta</taxon>
        <taxon>Tracheophyta</taxon>
        <taxon>Spermatophyta</taxon>
        <taxon>Magnoliopsida</taxon>
        <taxon>Ranunculales</taxon>
        <taxon>Papaveraceae</taxon>
        <taxon>Papaveroideae</taxon>
        <taxon>Papaver</taxon>
    </lineage>
</organism>
<sequence>MQSGEALSCGNGETNTCAVMSRNTCEDCRKELQTNCGLQRKVVSHLECNHWDHKHIKETVCEGCCGVPQPCPLQPPAAMKKCAATDTDRSFSIENSPLDCNRCRDDCNTRCGVIPAKVGDQICVSIGSGKLHCTCCCREDSALIAQSPTPENICKSEEIYVAFQLSDPQGCGSCAGDCTSKCSGLGGSMKSQECTTKSSSSRCKCCCETPSPSLEAITSDSYSSTSEVR</sequence>
<gene>
    <name evidence="1" type="ORF">MKW98_019830</name>
</gene>
<comment type="caution">
    <text evidence="1">The sequence shown here is derived from an EMBL/GenBank/DDBJ whole genome shotgun (WGS) entry which is preliminary data.</text>
</comment>
<accession>A0AAD4TFE7</accession>
<name>A0AAD4TFE7_9MAGN</name>
<reference evidence="1" key="1">
    <citation type="submission" date="2022-04" db="EMBL/GenBank/DDBJ databases">
        <title>A functionally conserved STORR gene fusion in Papaver species that diverged 16.8 million years ago.</title>
        <authorList>
            <person name="Catania T."/>
        </authorList>
    </citation>
    <scope>NUCLEOTIDE SEQUENCE</scope>
    <source>
        <strain evidence="1">S-188037</strain>
    </source>
</reference>
<proteinExistence type="predicted"/>